<dbReference type="EMBL" id="FUHW01000004">
    <property type="protein sequence ID" value="SJM46984.1"/>
    <property type="molecule type" value="Genomic_DNA"/>
</dbReference>
<feature type="transmembrane region" description="Helical" evidence="9">
    <location>
        <begin position="123"/>
        <end position="146"/>
    </location>
</feature>
<dbReference type="Pfam" id="PF00854">
    <property type="entry name" value="PTR2"/>
    <property type="match status" value="1"/>
</dbReference>
<evidence type="ECO:0000256" key="1">
    <source>
        <dbReference type="ARBA" id="ARBA00004651"/>
    </source>
</evidence>
<evidence type="ECO:0000256" key="7">
    <source>
        <dbReference type="ARBA" id="ARBA00023136"/>
    </source>
</evidence>
<feature type="domain" description="Major facilitator superfamily (MFS) profile" evidence="10">
    <location>
        <begin position="22"/>
        <end position="479"/>
    </location>
</feature>
<evidence type="ECO:0000256" key="8">
    <source>
        <dbReference type="RuleBase" id="RU003755"/>
    </source>
</evidence>
<name>A0A1R4ETE4_9MICC</name>
<evidence type="ECO:0000259" key="10">
    <source>
        <dbReference type="PROSITE" id="PS50850"/>
    </source>
</evidence>
<evidence type="ECO:0000256" key="2">
    <source>
        <dbReference type="ARBA" id="ARBA00005982"/>
    </source>
</evidence>
<keyword evidence="6 9" id="KW-1133">Transmembrane helix</keyword>
<gene>
    <name evidence="11" type="ORF">FM101_00715</name>
</gene>
<dbReference type="Gene3D" id="1.20.1250.20">
    <property type="entry name" value="MFS general substrate transporter like domains"/>
    <property type="match status" value="1"/>
</dbReference>
<evidence type="ECO:0000256" key="9">
    <source>
        <dbReference type="SAM" id="Phobius"/>
    </source>
</evidence>
<keyword evidence="5 8" id="KW-0812">Transmembrane</keyword>
<keyword evidence="3 8" id="KW-0813">Transport</keyword>
<reference evidence="11 12" key="1">
    <citation type="submission" date="2017-02" db="EMBL/GenBank/DDBJ databases">
        <authorList>
            <person name="Peterson S.W."/>
        </authorList>
    </citation>
    <scope>NUCLEOTIDE SEQUENCE [LARGE SCALE GENOMIC DNA]</scope>
    <source>
        <strain evidence="11 12">B Ar 00.02</strain>
    </source>
</reference>
<feature type="transmembrane region" description="Helical" evidence="9">
    <location>
        <begin position="252"/>
        <end position="273"/>
    </location>
</feature>
<dbReference type="InterPro" id="IPR050171">
    <property type="entry name" value="MFS_Transporters"/>
</dbReference>
<feature type="transmembrane region" description="Helical" evidence="9">
    <location>
        <begin position="285"/>
        <end position="313"/>
    </location>
</feature>
<dbReference type="InterPro" id="IPR000109">
    <property type="entry name" value="POT_fam"/>
</dbReference>
<comment type="subcellular location">
    <subcellularLocation>
        <location evidence="1">Cell membrane</location>
        <topology evidence="1">Multi-pass membrane protein</topology>
    </subcellularLocation>
    <subcellularLocation>
        <location evidence="8">Membrane</location>
        <topology evidence="8">Multi-pass membrane protein</topology>
    </subcellularLocation>
</comment>
<feature type="transmembrane region" description="Helical" evidence="9">
    <location>
        <begin position="225"/>
        <end position="246"/>
    </location>
</feature>
<evidence type="ECO:0000313" key="12">
    <source>
        <dbReference type="Proteomes" id="UP000195913"/>
    </source>
</evidence>
<feature type="transmembrane region" description="Helical" evidence="9">
    <location>
        <begin position="62"/>
        <end position="86"/>
    </location>
</feature>
<evidence type="ECO:0000313" key="11">
    <source>
        <dbReference type="EMBL" id="SJM46984.1"/>
    </source>
</evidence>
<dbReference type="InterPro" id="IPR036259">
    <property type="entry name" value="MFS_trans_sf"/>
</dbReference>
<keyword evidence="7 9" id="KW-0472">Membrane</keyword>
<dbReference type="InterPro" id="IPR005279">
    <property type="entry name" value="Dipep/tripep_permease"/>
</dbReference>
<dbReference type="AlphaFoldDB" id="A0A1R4ETE4"/>
<feature type="transmembrane region" description="Helical" evidence="9">
    <location>
        <begin position="389"/>
        <end position="414"/>
    </location>
</feature>
<dbReference type="PROSITE" id="PS50850">
    <property type="entry name" value="MFS"/>
    <property type="match status" value="1"/>
</dbReference>
<dbReference type="InterPro" id="IPR018456">
    <property type="entry name" value="PTR2_symporter_CS"/>
</dbReference>
<evidence type="ECO:0000256" key="5">
    <source>
        <dbReference type="ARBA" id="ARBA00022692"/>
    </source>
</evidence>
<proteinExistence type="inferred from homology"/>
<sequence length="486" mass="52401">MKMTTQSPQETAEKTFFGHPRMLFNLFSVEMWERFSFYGMQGILAYYMYFEVSKGGLGLDQGLSLSLVGAYGGTVYLSTIFGAWIADRLLGSEKVLFYTGIMIMLGHIALAALPGVVGLTIGLLLVALGSGGLKATASSLVGSLYTEKDPRRDAGFSIFYMGVNIGALVGPLLTGLLQTRLGFHYGFGLAAIGMALGLTIYAFGRKNLPEETHHVTDPLPPKQRVRYGIGALIGLAVVVVLLTTGLVHADNLATMIAVIVIIASIIYFVVILSSKNVNAIERRRVTAFIPLYIASAAFWALFQQQFTFIAVYSEQRLDRNLFGWEMPASWSQSINPVFIIIFAAVFAAIWTKMGDKQPSTALKFSGALIIMGIAFLVFIPLNSLEKTPLLALAGILFLFTMAELLLSPIGLSVATKLAPVVFTTQMVALFYLSVSLGTTLAGILAGFYTEGNEVPYFATLGGTAIVLGLALMLAVKPIKNLMSGVK</sequence>
<keyword evidence="4" id="KW-1003">Cell membrane</keyword>
<feature type="transmembrane region" description="Helical" evidence="9">
    <location>
        <begin position="183"/>
        <end position="204"/>
    </location>
</feature>
<protein>
    <submittedName>
        <fullName evidence="11">Di-/tripeptide transporter</fullName>
    </submittedName>
</protein>
<dbReference type="NCBIfam" id="TIGR00924">
    <property type="entry name" value="yjdL_sub1_fam"/>
    <property type="match status" value="1"/>
</dbReference>
<accession>A0A1R4ETE4</accession>
<dbReference type="PANTHER" id="PTHR23517:SF15">
    <property type="entry name" value="PROTON-DEPENDENT OLIGOPEPTIDE FAMILY TRANSPORT PROTEIN"/>
    <property type="match status" value="1"/>
</dbReference>
<dbReference type="Proteomes" id="UP000195913">
    <property type="component" value="Unassembled WGS sequence"/>
</dbReference>
<dbReference type="CDD" id="cd17346">
    <property type="entry name" value="MFS_DtpA_like"/>
    <property type="match status" value="1"/>
</dbReference>
<organism evidence="11 12">
    <name type="scientific">Arthrobacter rhombi</name>
    <dbReference type="NCBI Taxonomy" id="71253"/>
    <lineage>
        <taxon>Bacteria</taxon>
        <taxon>Bacillati</taxon>
        <taxon>Actinomycetota</taxon>
        <taxon>Actinomycetes</taxon>
        <taxon>Micrococcales</taxon>
        <taxon>Micrococcaceae</taxon>
        <taxon>Arthrobacter</taxon>
    </lineage>
</organism>
<dbReference type="GO" id="GO:1904680">
    <property type="term" value="F:peptide transmembrane transporter activity"/>
    <property type="evidence" value="ECO:0007669"/>
    <property type="project" value="InterPro"/>
</dbReference>
<dbReference type="PROSITE" id="PS01023">
    <property type="entry name" value="PTR2_2"/>
    <property type="match status" value="1"/>
</dbReference>
<dbReference type="InterPro" id="IPR020846">
    <property type="entry name" value="MFS_dom"/>
</dbReference>
<dbReference type="GO" id="GO:0006857">
    <property type="term" value="P:oligopeptide transport"/>
    <property type="evidence" value="ECO:0007669"/>
    <property type="project" value="InterPro"/>
</dbReference>
<evidence type="ECO:0000256" key="3">
    <source>
        <dbReference type="ARBA" id="ARBA00022448"/>
    </source>
</evidence>
<evidence type="ECO:0000256" key="4">
    <source>
        <dbReference type="ARBA" id="ARBA00022475"/>
    </source>
</evidence>
<feature type="transmembrane region" description="Helical" evidence="9">
    <location>
        <begin position="454"/>
        <end position="475"/>
    </location>
</feature>
<feature type="transmembrane region" description="Helical" evidence="9">
    <location>
        <begin position="333"/>
        <end position="350"/>
    </location>
</feature>
<comment type="similarity">
    <text evidence="2 8">Belongs to the major facilitator superfamily. Proton-dependent oligopeptide transporter (POT/PTR) (TC 2.A.17) family.</text>
</comment>
<evidence type="ECO:0000256" key="6">
    <source>
        <dbReference type="ARBA" id="ARBA00022989"/>
    </source>
</evidence>
<feature type="transmembrane region" description="Helical" evidence="9">
    <location>
        <begin position="426"/>
        <end position="448"/>
    </location>
</feature>
<feature type="transmembrane region" description="Helical" evidence="9">
    <location>
        <begin position="95"/>
        <end position="117"/>
    </location>
</feature>
<dbReference type="SUPFAM" id="SSF103473">
    <property type="entry name" value="MFS general substrate transporter"/>
    <property type="match status" value="1"/>
</dbReference>
<feature type="transmembrane region" description="Helical" evidence="9">
    <location>
        <begin position="158"/>
        <end position="177"/>
    </location>
</feature>
<dbReference type="GO" id="GO:0005886">
    <property type="term" value="C:plasma membrane"/>
    <property type="evidence" value="ECO:0007669"/>
    <property type="project" value="UniProtKB-SubCell"/>
</dbReference>
<keyword evidence="12" id="KW-1185">Reference proteome</keyword>
<dbReference type="PANTHER" id="PTHR23517">
    <property type="entry name" value="RESISTANCE PROTEIN MDTM, PUTATIVE-RELATED-RELATED"/>
    <property type="match status" value="1"/>
</dbReference>
<feature type="transmembrane region" description="Helical" evidence="9">
    <location>
        <begin position="31"/>
        <end position="50"/>
    </location>
</feature>
<feature type="transmembrane region" description="Helical" evidence="9">
    <location>
        <begin position="362"/>
        <end position="383"/>
    </location>
</feature>